<reference evidence="4" key="1">
    <citation type="submission" date="2020-12" db="EMBL/GenBank/DDBJ databases">
        <title>Metabolic potential, ecology and presence of endohyphal bacteria is reflected in genomic diversity of Mucoromycotina.</title>
        <authorList>
            <person name="Muszewska A."/>
            <person name="Okrasinska A."/>
            <person name="Steczkiewicz K."/>
            <person name="Drgas O."/>
            <person name="Orlowska M."/>
            <person name="Perlinska-Lenart U."/>
            <person name="Aleksandrzak-Piekarczyk T."/>
            <person name="Szatraj K."/>
            <person name="Zielenkiewicz U."/>
            <person name="Pilsyk S."/>
            <person name="Malc E."/>
            <person name="Mieczkowski P."/>
            <person name="Kruszewska J.S."/>
            <person name="Biernat P."/>
            <person name="Pawlowska J."/>
        </authorList>
    </citation>
    <scope>NUCLEOTIDE SEQUENCE</scope>
    <source>
        <strain evidence="4">WA0000051536</strain>
    </source>
</reference>
<feature type="transmembrane region" description="Helical" evidence="1">
    <location>
        <begin position="249"/>
        <end position="268"/>
    </location>
</feature>
<feature type="transmembrane region" description="Helical" evidence="1">
    <location>
        <begin position="307"/>
        <end position="326"/>
    </location>
</feature>
<organism evidence="4 5">
    <name type="scientific">Umbelopsis vinacea</name>
    <dbReference type="NCBI Taxonomy" id="44442"/>
    <lineage>
        <taxon>Eukaryota</taxon>
        <taxon>Fungi</taxon>
        <taxon>Fungi incertae sedis</taxon>
        <taxon>Mucoromycota</taxon>
        <taxon>Mucoromycotina</taxon>
        <taxon>Umbelopsidomycetes</taxon>
        <taxon>Umbelopsidales</taxon>
        <taxon>Umbelopsidaceae</taxon>
        <taxon>Umbelopsis</taxon>
    </lineage>
</organism>
<keyword evidence="1" id="KW-0472">Membrane</keyword>
<evidence type="ECO:0000313" key="5">
    <source>
        <dbReference type="Proteomes" id="UP000612746"/>
    </source>
</evidence>
<dbReference type="Pfam" id="PF23317">
    <property type="entry name" value="YVC1_C"/>
    <property type="match status" value="1"/>
</dbReference>
<proteinExistence type="predicted"/>
<comment type="caution">
    <text evidence="4">The sequence shown here is derived from an EMBL/GenBank/DDBJ whole genome shotgun (WGS) entry which is preliminary data.</text>
</comment>
<evidence type="ECO:0000259" key="2">
    <source>
        <dbReference type="Pfam" id="PF23190"/>
    </source>
</evidence>
<evidence type="ECO:0000256" key="1">
    <source>
        <dbReference type="SAM" id="Phobius"/>
    </source>
</evidence>
<keyword evidence="1" id="KW-0812">Transmembrane</keyword>
<evidence type="ECO:0000313" key="4">
    <source>
        <dbReference type="EMBL" id="KAG2181794.1"/>
    </source>
</evidence>
<dbReference type="Pfam" id="PF23190">
    <property type="entry name" value="LHD_TRPY1"/>
    <property type="match status" value="1"/>
</dbReference>
<feature type="domain" description="Calcium channel YVC1-like C-terminal transmembrane" evidence="3">
    <location>
        <begin position="278"/>
        <end position="547"/>
    </location>
</feature>
<feature type="transmembrane region" description="Helical" evidence="1">
    <location>
        <begin position="352"/>
        <end position="373"/>
    </location>
</feature>
<feature type="domain" description="YVC1 N-terminal linker helical" evidence="2">
    <location>
        <begin position="20"/>
        <end position="199"/>
    </location>
</feature>
<evidence type="ECO:0008006" key="6">
    <source>
        <dbReference type="Google" id="ProtNLM"/>
    </source>
</evidence>
<accession>A0A8H7UK18</accession>
<dbReference type="PANTHER" id="PTHR35859">
    <property type="entry name" value="NONSELECTIVE CATION CHANNEL PROTEIN"/>
    <property type="match status" value="1"/>
</dbReference>
<feature type="transmembrane region" description="Helical" evidence="1">
    <location>
        <begin position="527"/>
        <end position="546"/>
    </location>
</feature>
<dbReference type="InterPro" id="IPR056336">
    <property type="entry name" value="YVC1_C"/>
</dbReference>
<sequence>MNEESALLLPRNGVPAGRAVHELVKEVKAIVDSKFQTSMPQSLLGLPDINVTVVEPIITLWRSRREPAAVFAWLSARCDYLKESYKDLGNTKLLQTRADVCEVVAIRLLKSYNPDMLIYVLTNDFAPNQSSKSASNLLKMYERKEQIEIASMNALEVAIEGSAKNFVSSPLVQRLLDDIWRGNIVFFASAIESFLHPDHPSSRIKWAYTLPTQTVDRAKVPIPIKVATVNHADPHILRLSRLRVPRYKAFFETLIYCVFVFCYSMMLYNDICGIPNGWEILFDFFVIGYTINEVTQFANAPSYYFQNLWNAFDVGIFAISFAFMGLRLQDLIQGKDTCSDAYDVLAINAMLLWPRLLSSLDSLPFFGTFLVIIRRMLIDSTIVYIYRFFALLAVFFLGFLQTFYALGRATYTWAEIGDLMLKIMLGSQFQGFEAAPNFGPFGPPVMVLYIAISSLILVTILIAIFNESFSSIISNAHEEFLFLMCIKTVEQIQSDELFEYIPPFNLIQLVLLYPLQKVLPDKIFLKVNRAVMCILFLPFLLIIYLWEVFSAHWNKEEAQQLLVQRAGSIKPTKRRIAFRTRTRSTNAAPRISAVSAVPPTDTIPEDTVAIDLNEESGAGYGSTNFIGKQRGEGSSATLCDSPTQAVEAELNGSTSARDSQLADIKERCRLLEEQVQLLVAAIREMN</sequence>
<dbReference type="InterPro" id="IPR056337">
    <property type="entry name" value="LHD_YVC1"/>
</dbReference>
<protein>
    <recommendedName>
        <fullName evidence="6">Calcium channel YVC1</fullName>
    </recommendedName>
</protein>
<feature type="transmembrane region" description="Helical" evidence="1">
    <location>
        <begin position="446"/>
        <end position="465"/>
    </location>
</feature>
<dbReference type="Proteomes" id="UP000612746">
    <property type="component" value="Unassembled WGS sequence"/>
</dbReference>
<keyword evidence="5" id="KW-1185">Reference proteome</keyword>
<evidence type="ECO:0000259" key="3">
    <source>
        <dbReference type="Pfam" id="PF23317"/>
    </source>
</evidence>
<feature type="transmembrane region" description="Helical" evidence="1">
    <location>
        <begin position="385"/>
        <end position="406"/>
    </location>
</feature>
<keyword evidence="1" id="KW-1133">Transmembrane helix</keyword>
<dbReference type="PANTHER" id="PTHR35859:SF4">
    <property type="entry name" value="MEMBRANE CHANNEL PROTEIN, PUTATIVE (AFU_ORTHOLOGUE AFUA_6G11300)-RELATED"/>
    <property type="match status" value="1"/>
</dbReference>
<name>A0A8H7UK18_9FUNG</name>
<dbReference type="EMBL" id="JAEPRA010000008">
    <property type="protein sequence ID" value="KAG2181794.1"/>
    <property type="molecule type" value="Genomic_DNA"/>
</dbReference>
<dbReference type="OrthoDB" id="2373987at2759"/>
<dbReference type="AlphaFoldDB" id="A0A8H7UK18"/>
<dbReference type="InterPro" id="IPR052971">
    <property type="entry name" value="TRP_calcium_channel"/>
</dbReference>
<gene>
    <name evidence="4" type="ORF">INT44_008609</name>
</gene>